<keyword evidence="3" id="KW-1185">Reference proteome</keyword>
<sequence>MENRTYSYVTSGSERNLLDQNTPNMPNMPNISSDQPAALEEPSQGLLNDYMEAWLPRPPKNWDPPLPLRDGLSVGFTGLPYPQDWLQSIQSRQPRDPQGPASEIPDAYPQTWPFQSQEPQNPQELEMNHTEDDQLDYLGEHFQHHDAHTRSIGLPSPGYQQVYAMGPYPIQQRGDHQQSTIEDSENGPSYLQGHSINALSVGTTSPHRYHSYTMPNLNEQLPNIQHSTIESQLDLGVELVTEHAVEDTQVDPASDPDLDLALEEDVELQPSQNTPKKRKRGRPRMFKAGEERPIKDFKMLFRVPGNGLQPLTMFSPGNASAIIEAFKAIYTAPQRYRDIYAGIADNCKTYQKGKCVAFHVISRKGRMKTSNGKEHSCDTCTSSGRPCARMEVDPNSGEDVLVFYPRPIPADASGSELSSWV</sequence>
<feature type="region of interest" description="Disordered" evidence="1">
    <location>
        <begin position="1"/>
        <end position="23"/>
    </location>
</feature>
<protein>
    <submittedName>
        <fullName evidence="2">Uncharacterized protein</fullName>
    </submittedName>
</protein>
<accession>A0A9P9EFY9</accession>
<feature type="compositionally biased region" description="Polar residues" evidence="1">
    <location>
        <begin position="112"/>
        <end position="123"/>
    </location>
</feature>
<comment type="caution">
    <text evidence="2">The sequence shown here is derived from an EMBL/GenBank/DDBJ whole genome shotgun (WGS) entry which is preliminary data.</text>
</comment>
<evidence type="ECO:0000256" key="1">
    <source>
        <dbReference type="SAM" id="MobiDB-lite"/>
    </source>
</evidence>
<gene>
    <name evidence="2" type="ORF">B0J11DRAFT_588383</name>
</gene>
<dbReference type="AlphaFoldDB" id="A0A9P9EFY9"/>
<feature type="compositionally biased region" description="Basic residues" evidence="1">
    <location>
        <begin position="275"/>
        <end position="285"/>
    </location>
</feature>
<feature type="region of interest" description="Disordered" evidence="1">
    <location>
        <begin position="90"/>
        <end position="123"/>
    </location>
</feature>
<reference evidence="2" key="1">
    <citation type="journal article" date="2021" name="Nat. Commun.">
        <title>Genetic determinants of endophytism in the Arabidopsis root mycobiome.</title>
        <authorList>
            <person name="Mesny F."/>
            <person name="Miyauchi S."/>
            <person name="Thiergart T."/>
            <person name="Pickel B."/>
            <person name="Atanasova L."/>
            <person name="Karlsson M."/>
            <person name="Huettel B."/>
            <person name="Barry K.W."/>
            <person name="Haridas S."/>
            <person name="Chen C."/>
            <person name="Bauer D."/>
            <person name="Andreopoulos W."/>
            <person name="Pangilinan J."/>
            <person name="LaButti K."/>
            <person name="Riley R."/>
            <person name="Lipzen A."/>
            <person name="Clum A."/>
            <person name="Drula E."/>
            <person name="Henrissat B."/>
            <person name="Kohler A."/>
            <person name="Grigoriev I.V."/>
            <person name="Martin F.M."/>
            <person name="Hacquard S."/>
        </authorList>
    </citation>
    <scope>NUCLEOTIDE SEQUENCE</scope>
    <source>
        <strain evidence="2">MPI-CAGE-CH-0243</strain>
    </source>
</reference>
<dbReference type="EMBL" id="JAGMWT010000001">
    <property type="protein sequence ID" value="KAH7138804.1"/>
    <property type="molecule type" value="Genomic_DNA"/>
</dbReference>
<evidence type="ECO:0000313" key="3">
    <source>
        <dbReference type="Proteomes" id="UP000700596"/>
    </source>
</evidence>
<proteinExistence type="predicted"/>
<evidence type="ECO:0000313" key="2">
    <source>
        <dbReference type="EMBL" id="KAH7138804.1"/>
    </source>
</evidence>
<feature type="region of interest" description="Disordered" evidence="1">
    <location>
        <begin position="263"/>
        <end position="285"/>
    </location>
</feature>
<dbReference type="OrthoDB" id="10686347at2759"/>
<name>A0A9P9EFY9_9PLEO</name>
<organism evidence="2 3">
    <name type="scientific">Dendryphion nanum</name>
    <dbReference type="NCBI Taxonomy" id="256645"/>
    <lineage>
        <taxon>Eukaryota</taxon>
        <taxon>Fungi</taxon>
        <taxon>Dikarya</taxon>
        <taxon>Ascomycota</taxon>
        <taxon>Pezizomycotina</taxon>
        <taxon>Dothideomycetes</taxon>
        <taxon>Pleosporomycetidae</taxon>
        <taxon>Pleosporales</taxon>
        <taxon>Torulaceae</taxon>
        <taxon>Dendryphion</taxon>
    </lineage>
</organism>
<dbReference type="Proteomes" id="UP000700596">
    <property type="component" value="Unassembled WGS sequence"/>
</dbReference>